<keyword evidence="3" id="KW-1185">Reference proteome</keyword>
<proteinExistence type="predicted"/>
<dbReference type="Proteomes" id="UP001589810">
    <property type="component" value="Unassembled WGS sequence"/>
</dbReference>
<feature type="transmembrane region" description="Helical" evidence="1">
    <location>
        <begin position="163"/>
        <end position="183"/>
    </location>
</feature>
<feature type="transmembrane region" description="Helical" evidence="1">
    <location>
        <begin position="203"/>
        <end position="225"/>
    </location>
</feature>
<feature type="transmembrane region" description="Helical" evidence="1">
    <location>
        <begin position="132"/>
        <end position="156"/>
    </location>
</feature>
<evidence type="ECO:0000256" key="1">
    <source>
        <dbReference type="SAM" id="Phobius"/>
    </source>
</evidence>
<accession>A0ABV6MI09</accession>
<dbReference type="RefSeq" id="WP_273938683.1">
    <property type="nucleotide sequence ID" value="NZ_CP097263.1"/>
</dbReference>
<feature type="transmembrane region" description="Helical" evidence="1">
    <location>
        <begin position="51"/>
        <end position="73"/>
    </location>
</feature>
<feature type="transmembrane region" description="Helical" evidence="1">
    <location>
        <begin position="20"/>
        <end position="39"/>
    </location>
</feature>
<reference evidence="2 3" key="1">
    <citation type="submission" date="2024-09" db="EMBL/GenBank/DDBJ databases">
        <authorList>
            <person name="Sun Q."/>
            <person name="Mori K."/>
        </authorList>
    </citation>
    <scope>NUCLEOTIDE SEQUENCE [LARGE SCALE GENOMIC DNA]</scope>
    <source>
        <strain evidence="2 3">TBRC 1432</strain>
    </source>
</reference>
<keyword evidence="1" id="KW-0472">Membrane</keyword>
<evidence type="ECO:0000313" key="2">
    <source>
        <dbReference type="EMBL" id="MFC0539916.1"/>
    </source>
</evidence>
<feature type="transmembrane region" description="Helical" evidence="1">
    <location>
        <begin position="94"/>
        <end position="120"/>
    </location>
</feature>
<organism evidence="2 3">
    <name type="scientific">Kutzneria chonburiensis</name>
    <dbReference type="NCBI Taxonomy" id="1483604"/>
    <lineage>
        <taxon>Bacteria</taxon>
        <taxon>Bacillati</taxon>
        <taxon>Actinomycetota</taxon>
        <taxon>Actinomycetes</taxon>
        <taxon>Pseudonocardiales</taxon>
        <taxon>Pseudonocardiaceae</taxon>
        <taxon>Kutzneria</taxon>
    </lineage>
</organism>
<evidence type="ECO:0000313" key="3">
    <source>
        <dbReference type="Proteomes" id="UP001589810"/>
    </source>
</evidence>
<gene>
    <name evidence="2" type="ORF">ACFFH7_00400</name>
</gene>
<protein>
    <submittedName>
        <fullName evidence="2">ABC transporter permease</fullName>
    </submittedName>
</protein>
<keyword evidence="1" id="KW-0812">Transmembrane</keyword>
<sequence>MLDAVRYELVRLRSLRSTWVLLATGPVIQFLFALIWATHHDMPVQTRFDNAFLGLFLVLAVLPAVTVGVSSFGHEYRFRTIVTTTLTLRTPTRILGAKAITVALFGAVTGALLVAVTLLADTVGGNPYTDGAAIGQAFVGAIVFAALSCLVGLGVAALCRNSAVALVAMIAFPTIIETLLLLAKVDPALIPFSAAEKLVTTASWTSPLALLGLAVVFLAGSWVTLRRRDA</sequence>
<comment type="caution">
    <text evidence="2">The sequence shown here is derived from an EMBL/GenBank/DDBJ whole genome shotgun (WGS) entry which is preliminary data.</text>
</comment>
<dbReference type="EMBL" id="JBHLUD010000001">
    <property type="protein sequence ID" value="MFC0539916.1"/>
    <property type="molecule type" value="Genomic_DNA"/>
</dbReference>
<name>A0ABV6MI09_9PSEU</name>
<keyword evidence="1" id="KW-1133">Transmembrane helix</keyword>